<comment type="caution">
    <text evidence="5">The sequence shown here is derived from an EMBL/GenBank/DDBJ whole genome shotgun (WGS) entry which is preliminary data.</text>
</comment>
<dbReference type="Pfam" id="PF00535">
    <property type="entry name" value="Glycos_transf_2"/>
    <property type="match status" value="1"/>
</dbReference>
<keyword evidence="3" id="KW-0808">Transferase</keyword>
<evidence type="ECO:0000256" key="1">
    <source>
        <dbReference type="ARBA" id="ARBA00006739"/>
    </source>
</evidence>
<feature type="domain" description="Glycosyltransferase 2-like" evidence="4">
    <location>
        <begin position="8"/>
        <end position="172"/>
    </location>
</feature>
<dbReference type="PANTHER" id="PTHR43179">
    <property type="entry name" value="RHAMNOSYLTRANSFERASE WBBL"/>
    <property type="match status" value="1"/>
</dbReference>
<dbReference type="InterPro" id="IPR001173">
    <property type="entry name" value="Glyco_trans_2-like"/>
</dbReference>
<comment type="similarity">
    <text evidence="1">Belongs to the glycosyltransferase 2 family.</text>
</comment>
<dbReference type="InterPro" id="IPR029044">
    <property type="entry name" value="Nucleotide-diphossugar_trans"/>
</dbReference>
<dbReference type="AlphaFoldDB" id="A0A1F7RRP4"/>
<accession>A0A1F7RRP4</accession>
<reference evidence="5 6" key="1">
    <citation type="journal article" date="2016" name="Nat. Commun.">
        <title>Thousands of microbial genomes shed light on interconnected biogeochemical processes in an aquifer system.</title>
        <authorList>
            <person name="Anantharaman K."/>
            <person name="Brown C.T."/>
            <person name="Hug L.A."/>
            <person name="Sharon I."/>
            <person name="Castelle C.J."/>
            <person name="Probst A.J."/>
            <person name="Thomas B.C."/>
            <person name="Singh A."/>
            <person name="Wilkins M.J."/>
            <person name="Karaoz U."/>
            <person name="Brodie E.L."/>
            <person name="Williams K.H."/>
            <person name="Hubbard S.S."/>
            <person name="Banfield J.F."/>
        </authorList>
    </citation>
    <scope>NUCLEOTIDE SEQUENCE [LARGE SCALE GENOMIC DNA]</scope>
</reference>
<name>A0A1F7RRP4_9BACT</name>
<evidence type="ECO:0000256" key="3">
    <source>
        <dbReference type="ARBA" id="ARBA00022679"/>
    </source>
</evidence>
<dbReference type="Gene3D" id="3.90.550.10">
    <property type="entry name" value="Spore Coat Polysaccharide Biosynthesis Protein SpsA, Chain A"/>
    <property type="match status" value="1"/>
</dbReference>
<gene>
    <name evidence="5" type="ORF">A2W05_04230</name>
</gene>
<dbReference type="PANTHER" id="PTHR43179:SF12">
    <property type="entry name" value="GALACTOFURANOSYLTRANSFERASE GLFT2"/>
    <property type="match status" value="1"/>
</dbReference>
<dbReference type="EMBL" id="MGDE01000199">
    <property type="protein sequence ID" value="OGL44010.1"/>
    <property type="molecule type" value="Genomic_DNA"/>
</dbReference>
<organism evidence="5 6">
    <name type="scientific">Candidatus Schekmanbacteria bacterium RBG_16_38_10</name>
    <dbReference type="NCBI Taxonomy" id="1817879"/>
    <lineage>
        <taxon>Bacteria</taxon>
        <taxon>Candidatus Schekmaniibacteriota</taxon>
    </lineage>
</organism>
<evidence type="ECO:0000256" key="2">
    <source>
        <dbReference type="ARBA" id="ARBA00022676"/>
    </source>
</evidence>
<sequence length="292" mass="33477">MLKEPQVSVIIPTVDRADALYNLLIQLQKQSYSYYEIVVVEQSKEIDIRILSYVDSRSHIKLLHLTKRGLPNARNEGIKNSSGDIVLFIDDDEIPDKDLILYHVKQYEKEWVSGVGGRVSGGYDSITKDERVGDFRELDGKVFRNFNSSIEKEVKHIAGGNMSFRRDIFNNIGFFDESYGGASIGEETDFCFRALRARHRLVFEPRAYIEHLHLQTGGCRGEKFEDWLYWCFHNSVLLAMRYMGISALLMSLVKYIARILLFAVAKCSPNLILVGLKGLVSGTKTYRLSQYR</sequence>
<dbReference type="SUPFAM" id="SSF53448">
    <property type="entry name" value="Nucleotide-diphospho-sugar transferases"/>
    <property type="match status" value="1"/>
</dbReference>
<evidence type="ECO:0000313" key="6">
    <source>
        <dbReference type="Proteomes" id="UP000178797"/>
    </source>
</evidence>
<dbReference type="Proteomes" id="UP000178797">
    <property type="component" value="Unassembled WGS sequence"/>
</dbReference>
<keyword evidence="2" id="KW-0328">Glycosyltransferase</keyword>
<protein>
    <recommendedName>
        <fullName evidence="4">Glycosyltransferase 2-like domain-containing protein</fullName>
    </recommendedName>
</protein>
<evidence type="ECO:0000313" key="5">
    <source>
        <dbReference type="EMBL" id="OGL44010.1"/>
    </source>
</evidence>
<proteinExistence type="inferred from homology"/>
<evidence type="ECO:0000259" key="4">
    <source>
        <dbReference type="Pfam" id="PF00535"/>
    </source>
</evidence>
<dbReference type="GO" id="GO:0016757">
    <property type="term" value="F:glycosyltransferase activity"/>
    <property type="evidence" value="ECO:0007669"/>
    <property type="project" value="UniProtKB-KW"/>
</dbReference>